<reference evidence="2 3" key="1">
    <citation type="submission" date="2021-01" db="EMBL/GenBank/DDBJ databases">
        <title>WGS of actinomycetes isolated from Thailand.</title>
        <authorList>
            <person name="Thawai C."/>
        </authorList>
    </citation>
    <scope>NUCLEOTIDE SEQUENCE [LARGE SCALE GENOMIC DNA]</scope>
    <source>
        <strain evidence="2 3">CH5-8</strain>
    </source>
</reference>
<evidence type="ECO:0008006" key="4">
    <source>
        <dbReference type="Google" id="ProtNLM"/>
    </source>
</evidence>
<evidence type="ECO:0000313" key="2">
    <source>
        <dbReference type="EMBL" id="MBL1109343.1"/>
    </source>
</evidence>
<feature type="compositionally biased region" description="Pro residues" evidence="1">
    <location>
        <begin position="220"/>
        <end position="231"/>
    </location>
</feature>
<dbReference type="Proteomes" id="UP000621386">
    <property type="component" value="Unassembled WGS sequence"/>
</dbReference>
<proteinExistence type="predicted"/>
<comment type="caution">
    <text evidence="2">The sequence shown here is derived from an EMBL/GenBank/DDBJ whole genome shotgun (WGS) entry which is preliminary data.</text>
</comment>
<accession>A0ABS1PAF1</accession>
<sequence>MIRAVQKAGDAMLDELARYESNAGQPLCLAATEEDRLIRLCHVASSFEAIFRHCGWMRGNSLGVCAPQATLDDLIDAVADYVVDDIRQQMELAARLGPFENLRLLPVNARTCSPVFDGSLQVGGADADFILDGALIDCKATIRPEHISRAEIYQLAGYLLLDYSDAHAITTVALYLSRQGALINWSAEDFLGRLGARHELPTLREACCHALTDGQHGTLLPPPRPCPPTPPTSFGTRGSAVAV</sequence>
<feature type="region of interest" description="Disordered" evidence="1">
    <location>
        <begin position="218"/>
        <end position="243"/>
    </location>
</feature>
<dbReference type="RefSeq" id="WP_201825389.1">
    <property type="nucleotide sequence ID" value="NZ_JAERRH010000019.1"/>
</dbReference>
<gene>
    <name evidence="2" type="ORF">JK361_32945</name>
</gene>
<organism evidence="2 3">
    <name type="scientific">Streptomyces musisoli</name>
    <dbReference type="NCBI Taxonomy" id="2802280"/>
    <lineage>
        <taxon>Bacteria</taxon>
        <taxon>Bacillati</taxon>
        <taxon>Actinomycetota</taxon>
        <taxon>Actinomycetes</taxon>
        <taxon>Kitasatosporales</taxon>
        <taxon>Streptomycetaceae</taxon>
        <taxon>Streptomyces</taxon>
    </lineage>
</organism>
<name>A0ABS1PAF1_9ACTN</name>
<evidence type="ECO:0000313" key="3">
    <source>
        <dbReference type="Proteomes" id="UP000621386"/>
    </source>
</evidence>
<dbReference type="EMBL" id="JAERRH010000019">
    <property type="protein sequence ID" value="MBL1109343.1"/>
    <property type="molecule type" value="Genomic_DNA"/>
</dbReference>
<protein>
    <recommendedName>
        <fullName evidence="4">Restriction endonuclease</fullName>
    </recommendedName>
</protein>
<keyword evidence="3" id="KW-1185">Reference proteome</keyword>
<evidence type="ECO:0000256" key="1">
    <source>
        <dbReference type="SAM" id="MobiDB-lite"/>
    </source>
</evidence>